<feature type="compositionally biased region" description="Pro residues" evidence="1">
    <location>
        <begin position="97"/>
        <end position="115"/>
    </location>
</feature>
<evidence type="ECO:0000313" key="2">
    <source>
        <dbReference type="EMBL" id="MFB9074646.1"/>
    </source>
</evidence>
<organism evidence="2 3">
    <name type="scientific">Citricoccus parietis</name>
    <dbReference type="NCBI Taxonomy" id="592307"/>
    <lineage>
        <taxon>Bacteria</taxon>
        <taxon>Bacillati</taxon>
        <taxon>Actinomycetota</taxon>
        <taxon>Actinomycetes</taxon>
        <taxon>Micrococcales</taxon>
        <taxon>Micrococcaceae</taxon>
        <taxon>Citricoccus</taxon>
    </lineage>
</organism>
<evidence type="ECO:0000313" key="3">
    <source>
        <dbReference type="Proteomes" id="UP001589575"/>
    </source>
</evidence>
<reference evidence="2 3" key="1">
    <citation type="submission" date="2024-09" db="EMBL/GenBank/DDBJ databases">
        <authorList>
            <person name="Sun Q."/>
            <person name="Mori K."/>
        </authorList>
    </citation>
    <scope>NUCLEOTIDE SEQUENCE [LARGE SCALE GENOMIC DNA]</scope>
    <source>
        <strain evidence="2 3">CCM 7609</strain>
    </source>
</reference>
<feature type="region of interest" description="Disordered" evidence="1">
    <location>
        <begin position="1"/>
        <end position="33"/>
    </location>
</feature>
<accession>A0ABV5G6X4</accession>
<feature type="compositionally biased region" description="Polar residues" evidence="1">
    <location>
        <begin position="1"/>
        <end position="11"/>
    </location>
</feature>
<gene>
    <name evidence="2" type="ORF">ACFFX0_27040</name>
</gene>
<dbReference type="Proteomes" id="UP001589575">
    <property type="component" value="Unassembled WGS sequence"/>
</dbReference>
<keyword evidence="3" id="KW-1185">Reference proteome</keyword>
<feature type="compositionally biased region" description="Low complexity" evidence="1">
    <location>
        <begin position="23"/>
        <end position="33"/>
    </location>
</feature>
<name>A0ABV5G6X4_9MICC</name>
<dbReference type="EMBL" id="JBHMFI010000002">
    <property type="protein sequence ID" value="MFB9074646.1"/>
    <property type="molecule type" value="Genomic_DNA"/>
</dbReference>
<feature type="region of interest" description="Disordered" evidence="1">
    <location>
        <begin position="45"/>
        <end position="131"/>
    </location>
</feature>
<evidence type="ECO:0000256" key="1">
    <source>
        <dbReference type="SAM" id="MobiDB-lite"/>
    </source>
</evidence>
<proteinExistence type="predicted"/>
<protein>
    <submittedName>
        <fullName evidence="2">Uncharacterized protein</fullName>
    </submittedName>
</protein>
<comment type="caution">
    <text evidence="2">The sequence shown here is derived from an EMBL/GenBank/DDBJ whole genome shotgun (WGS) entry which is preliminary data.</text>
</comment>
<sequence length="131" mass="13453">MAPGPGTTSAGQALPPGRPAWTGPAAAPQQPVAGGRHCLATACRCRSAPFPPPDASLQRDRPRSSTGCRAPPRETGTILGLGPSGGRSRPRGDLQQPGPPGSPHLQPPPRSPYTPDPAGHSGQRLHGRHPR</sequence>